<evidence type="ECO:0000313" key="4">
    <source>
        <dbReference type="RefSeq" id="XP_022764343.1"/>
    </source>
</evidence>
<feature type="region of interest" description="Disordered" evidence="1">
    <location>
        <begin position="377"/>
        <end position="402"/>
    </location>
</feature>
<feature type="compositionally biased region" description="Polar residues" evidence="1">
    <location>
        <begin position="377"/>
        <end position="394"/>
    </location>
</feature>
<feature type="region of interest" description="Disordered" evidence="1">
    <location>
        <begin position="315"/>
        <end position="334"/>
    </location>
</feature>
<reference evidence="4" key="1">
    <citation type="submission" date="2025-08" db="UniProtKB">
        <authorList>
            <consortium name="RefSeq"/>
        </authorList>
    </citation>
    <scope>IDENTIFICATION</scope>
    <source>
        <tissue evidence="4">Fruit stalk</tissue>
    </source>
</reference>
<dbReference type="InterPro" id="IPR014002">
    <property type="entry name" value="Agenet_dom_plant"/>
</dbReference>
<protein>
    <submittedName>
        <fullName evidence="4">Uncharacterized protein LOC111309594</fullName>
    </submittedName>
</protein>
<proteinExistence type="predicted"/>
<dbReference type="Pfam" id="PF05641">
    <property type="entry name" value="Agenet"/>
    <property type="match status" value="1"/>
</dbReference>
<name>A0A6P6AHR6_DURZI</name>
<keyword evidence="3" id="KW-1185">Reference proteome</keyword>
<dbReference type="OrthoDB" id="1894168at2759"/>
<evidence type="ECO:0000259" key="2">
    <source>
        <dbReference type="SMART" id="SM00743"/>
    </source>
</evidence>
<dbReference type="SMART" id="SM00743">
    <property type="entry name" value="Agenet"/>
    <property type="match status" value="1"/>
</dbReference>
<feature type="domain" description="Agenet" evidence="2">
    <location>
        <begin position="138"/>
        <end position="198"/>
    </location>
</feature>
<dbReference type="PANTHER" id="PTHR36805:SF7">
    <property type="entry name" value="AGENET DOMAIN-CONTAINING PROTEIN"/>
    <property type="match status" value="1"/>
</dbReference>
<dbReference type="GeneID" id="111309594"/>
<gene>
    <name evidence="4" type="primary">LOC111309594</name>
</gene>
<organism evidence="3 4">
    <name type="scientific">Durio zibethinus</name>
    <name type="common">Durian</name>
    <dbReference type="NCBI Taxonomy" id="66656"/>
    <lineage>
        <taxon>Eukaryota</taxon>
        <taxon>Viridiplantae</taxon>
        <taxon>Streptophyta</taxon>
        <taxon>Embryophyta</taxon>
        <taxon>Tracheophyta</taxon>
        <taxon>Spermatophyta</taxon>
        <taxon>Magnoliopsida</taxon>
        <taxon>eudicotyledons</taxon>
        <taxon>Gunneridae</taxon>
        <taxon>Pentapetalae</taxon>
        <taxon>rosids</taxon>
        <taxon>malvids</taxon>
        <taxon>Malvales</taxon>
        <taxon>Malvaceae</taxon>
        <taxon>Helicteroideae</taxon>
        <taxon>Durio</taxon>
    </lineage>
</organism>
<dbReference type="PANTHER" id="PTHR36805">
    <property type="entry name" value="AGENET DOMAIN-CONTAINING PROTEIN"/>
    <property type="match status" value="1"/>
</dbReference>
<sequence length="474" mass="53401">MDPHSLPFEVGQLVETRSFLAGYRGAWFRCKIKEIGRRNKELGHALEYIDFPDESSVAATFPCPSLSHASFQLGGFLWILQCLLSVPGNQKNWSFGNIGNSKDGKRTLMVRPCFPPVYRENQMPDVNTISEVIVIINDVWKVGDLVDWWIDNCFWSGRITEKLGDEKVKIELPPPPVGEGSSYEVLCKDLRPSLDWSVSEGWKLLLPKVAALHSFSSLAFLSDLILVFSRLSISFEFVQHPISIDARRHNNLISLEFKKQFFGAKYVLSSVDIFYPIMSKENKYHLCCARIVKSLNRGGSPNLIDHTFSVRDKDAQPTAGASVEHEGSLSSHISSGPLHLPYKRLQLAKKSLNEKQTKTKEKIIGLTVVDHVPRKTSCSDSVSSSPIQDTSTQMPGMAIQSDKYDDNGLKKMKIDERICLNSTSSDTIEAAILDLEELICRVKWLKHILEFGTPLSDSMKSSWKFIEHRASRPK</sequence>
<dbReference type="RefSeq" id="XP_022764343.1">
    <property type="nucleotide sequence ID" value="XM_022908608.1"/>
</dbReference>
<evidence type="ECO:0000256" key="1">
    <source>
        <dbReference type="SAM" id="MobiDB-lite"/>
    </source>
</evidence>
<accession>A0A6P6AHR6</accession>
<evidence type="ECO:0000313" key="3">
    <source>
        <dbReference type="Proteomes" id="UP000515121"/>
    </source>
</evidence>
<dbReference type="KEGG" id="dzi:111309594"/>
<dbReference type="Proteomes" id="UP000515121">
    <property type="component" value="Unplaced"/>
</dbReference>
<dbReference type="AlphaFoldDB" id="A0A6P6AHR6"/>
<dbReference type="InterPro" id="IPR008395">
    <property type="entry name" value="Agenet-like_dom"/>
</dbReference>